<comment type="caution">
    <text evidence="6">The sequence shown here is derived from an EMBL/GenBank/DDBJ whole genome shotgun (WGS) entry which is preliminary data.</text>
</comment>
<keyword evidence="2" id="KW-0597">Phosphoprotein</keyword>
<evidence type="ECO:0000256" key="2">
    <source>
        <dbReference type="ARBA" id="ARBA00022553"/>
    </source>
</evidence>
<dbReference type="InterPro" id="IPR003658">
    <property type="entry name" value="Anti-sigma_ant"/>
</dbReference>
<dbReference type="PROSITE" id="PS50801">
    <property type="entry name" value="STAS"/>
    <property type="match status" value="1"/>
</dbReference>
<feature type="domain" description="STAS" evidence="5">
    <location>
        <begin position="3"/>
        <end position="106"/>
    </location>
</feature>
<dbReference type="InterPro" id="IPR036513">
    <property type="entry name" value="STAS_dom_sf"/>
</dbReference>
<dbReference type="PANTHER" id="PTHR33495">
    <property type="entry name" value="ANTI-SIGMA FACTOR ANTAGONIST TM_1081-RELATED-RELATED"/>
    <property type="match status" value="1"/>
</dbReference>
<dbReference type="GO" id="GO:0043856">
    <property type="term" value="F:anti-sigma factor antagonist activity"/>
    <property type="evidence" value="ECO:0007669"/>
    <property type="project" value="InterPro"/>
</dbReference>
<dbReference type="NCBIfam" id="TIGR00377">
    <property type="entry name" value="ant_ant_sig"/>
    <property type="match status" value="1"/>
</dbReference>
<evidence type="ECO:0000313" key="7">
    <source>
        <dbReference type="Proteomes" id="UP000247978"/>
    </source>
</evidence>
<name>A0A2V3WNR6_9BACI</name>
<dbReference type="Pfam" id="PF01740">
    <property type="entry name" value="STAS"/>
    <property type="match status" value="1"/>
</dbReference>
<dbReference type="CDD" id="cd07043">
    <property type="entry name" value="STAS_anti-anti-sigma_factors"/>
    <property type="match status" value="1"/>
</dbReference>
<evidence type="ECO:0000256" key="4">
    <source>
        <dbReference type="RuleBase" id="RU003749"/>
    </source>
</evidence>
<comment type="similarity">
    <text evidence="1 4">Belongs to the anti-sigma-factor antagonist family.</text>
</comment>
<reference evidence="6 7" key="1">
    <citation type="submission" date="2018-05" db="EMBL/GenBank/DDBJ databases">
        <title>Genomic Encyclopedia of Type Strains, Phase IV (KMG-IV): sequencing the most valuable type-strain genomes for metagenomic binning, comparative biology and taxonomic classification.</title>
        <authorList>
            <person name="Goeker M."/>
        </authorList>
    </citation>
    <scope>NUCLEOTIDE SEQUENCE [LARGE SCALE GENOMIC DNA]</scope>
    <source>
        <strain evidence="6 7">DSM 28556</strain>
    </source>
</reference>
<evidence type="ECO:0000259" key="5">
    <source>
        <dbReference type="PROSITE" id="PS50801"/>
    </source>
</evidence>
<dbReference type="InterPro" id="IPR002645">
    <property type="entry name" value="STAS_dom"/>
</dbReference>
<evidence type="ECO:0000256" key="1">
    <source>
        <dbReference type="ARBA" id="ARBA00009013"/>
    </source>
</evidence>
<evidence type="ECO:0000256" key="3">
    <source>
        <dbReference type="ARBA" id="ARBA00024670"/>
    </source>
</evidence>
<keyword evidence="7" id="KW-1185">Reference proteome</keyword>
<protein>
    <recommendedName>
        <fullName evidence="4">Anti-sigma factor antagonist</fullName>
    </recommendedName>
</protein>
<dbReference type="Proteomes" id="UP000247978">
    <property type="component" value="Unassembled WGS sequence"/>
</dbReference>
<comment type="function">
    <text evidence="3">Positive regulator of sigma-B activity. Non-phosphorylated RsbV binds to RsbW, preventing its association with sigma-B. When phosphorylated, releases RsbW, which is then free to complex with and inactivate sigma-B.</text>
</comment>
<organism evidence="6 7">
    <name type="scientific">Pseudogracilibacillus auburnensis</name>
    <dbReference type="NCBI Taxonomy" id="1494959"/>
    <lineage>
        <taxon>Bacteria</taxon>
        <taxon>Bacillati</taxon>
        <taxon>Bacillota</taxon>
        <taxon>Bacilli</taxon>
        <taxon>Bacillales</taxon>
        <taxon>Bacillaceae</taxon>
        <taxon>Pseudogracilibacillus</taxon>
    </lineage>
</organism>
<dbReference type="Gene3D" id="3.30.750.24">
    <property type="entry name" value="STAS domain"/>
    <property type="match status" value="1"/>
</dbReference>
<dbReference type="EMBL" id="QJJQ01000001">
    <property type="protein sequence ID" value="PXW90349.1"/>
    <property type="molecule type" value="Genomic_DNA"/>
</dbReference>
<accession>A0A2V3WNR6</accession>
<dbReference type="SUPFAM" id="SSF52091">
    <property type="entry name" value="SpoIIaa-like"/>
    <property type="match status" value="1"/>
</dbReference>
<dbReference type="AlphaFoldDB" id="A0A2V3WNR6"/>
<proteinExistence type="inferred from homology"/>
<gene>
    <name evidence="6" type="ORF">DFR56_101261</name>
</gene>
<evidence type="ECO:0000313" key="6">
    <source>
        <dbReference type="EMBL" id="PXW90349.1"/>
    </source>
</evidence>
<sequence length="106" mass="12229">MNLKIDILREENNYIVRLTGEIDVYTAPKLKDKLLPLTEKEGNKIKIDLANTTYLDSTGLGVFISAYKSTKQNNSNLKLIHVRDRVLRLFQVTGLHEIMNLEIDER</sequence>
<dbReference type="OrthoDB" id="9793697at2"/>
<dbReference type="PANTHER" id="PTHR33495:SF9">
    <property type="entry name" value="ANTI-SIGMA-B FACTOR ANTAGONIST"/>
    <property type="match status" value="1"/>
</dbReference>